<evidence type="ECO:0000313" key="3">
    <source>
        <dbReference type="Proteomes" id="UP000603865"/>
    </source>
</evidence>
<dbReference type="PANTHER" id="PTHR43312">
    <property type="entry name" value="D-THREO-ALDOSE 1-DEHYDROGENASE"/>
    <property type="match status" value="1"/>
</dbReference>
<reference evidence="2" key="1">
    <citation type="journal article" date="2014" name="Int. J. Syst. Evol. Microbiol.">
        <title>Complete genome sequence of Corynebacterium casei LMG S-19264T (=DSM 44701T), isolated from a smear-ripened cheese.</title>
        <authorList>
            <consortium name="US DOE Joint Genome Institute (JGI-PGF)"/>
            <person name="Walter F."/>
            <person name="Albersmeier A."/>
            <person name="Kalinowski J."/>
            <person name="Ruckert C."/>
        </authorList>
    </citation>
    <scope>NUCLEOTIDE SEQUENCE</scope>
    <source>
        <strain evidence="2">JCM 31311</strain>
    </source>
</reference>
<dbReference type="CDD" id="cd19086">
    <property type="entry name" value="AKR_AKR11C1"/>
    <property type="match status" value="1"/>
</dbReference>
<dbReference type="Gene3D" id="3.20.20.100">
    <property type="entry name" value="NADP-dependent oxidoreductase domain"/>
    <property type="match status" value="1"/>
</dbReference>
<protein>
    <recommendedName>
        <fullName evidence="1">NADP-dependent oxidoreductase domain-containing protein</fullName>
    </recommendedName>
</protein>
<dbReference type="SUPFAM" id="SSF51430">
    <property type="entry name" value="NAD(P)-linked oxidoreductase"/>
    <property type="match status" value="1"/>
</dbReference>
<name>A0A918FDJ7_9DEIO</name>
<keyword evidence="3" id="KW-1185">Reference proteome</keyword>
<dbReference type="EMBL" id="BMQL01000034">
    <property type="protein sequence ID" value="GGR24856.1"/>
    <property type="molecule type" value="Genomic_DNA"/>
</dbReference>
<sequence>MFAVPQGYTVGMTQQDTRAVHLRPLGKTGLQVAEVGYGAWGISGKQWVGADDSESTRALERYIELGGNFIDTALAYGEGHSEQLVGEVARRHPGTLVATKIPPQNRLWPARAGSRAQDVYPGEYVVACTEESLKHLGMDSVDVQQFHVWNDEWLGEGDWQDAVTQLRRDGKIRHFGISINDHQPNNAIKAVEAGAVETVQVIYNIFDQTPQERLLDACHAHGVGVIVRVALDEGSLTGTITPETTFAPDDFRNGYFGGDRKQELQGHLRAIEADLGISTAQLPETALRFVLSHPAVSTVIVGMRSVRNVERNMAIADGKGLDAAAVQKLRQHAWDRNWYDPA</sequence>
<feature type="domain" description="NADP-dependent oxidoreductase" evidence="1">
    <location>
        <begin position="35"/>
        <end position="332"/>
    </location>
</feature>
<dbReference type="InterPro" id="IPR036812">
    <property type="entry name" value="NAD(P)_OxRdtase_dom_sf"/>
</dbReference>
<evidence type="ECO:0000313" key="2">
    <source>
        <dbReference type="EMBL" id="GGR24856.1"/>
    </source>
</evidence>
<dbReference type="AlphaFoldDB" id="A0A918FDJ7"/>
<evidence type="ECO:0000259" key="1">
    <source>
        <dbReference type="Pfam" id="PF00248"/>
    </source>
</evidence>
<gene>
    <name evidence="2" type="ORF">GCM10008957_40640</name>
</gene>
<proteinExistence type="predicted"/>
<dbReference type="Proteomes" id="UP000603865">
    <property type="component" value="Unassembled WGS sequence"/>
</dbReference>
<dbReference type="InterPro" id="IPR053135">
    <property type="entry name" value="AKR2_Oxidoreductase"/>
</dbReference>
<reference evidence="2" key="2">
    <citation type="submission" date="2020-09" db="EMBL/GenBank/DDBJ databases">
        <authorList>
            <person name="Sun Q."/>
            <person name="Ohkuma M."/>
        </authorList>
    </citation>
    <scope>NUCLEOTIDE SEQUENCE</scope>
    <source>
        <strain evidence="2">JCM 31311</strain>
    </source>
</reference>
<accession>A0A918FDJ7</accession>
<comment type="caution">
    <text evidence="2">The sequence shown here is derived from an EMBL/GenBank/DDBJ whole genome shotgun (WGS) entry which is preliminary data.</text>
</comment>
<dbReference type="Pfam" id="PF00248">
    <property type="entry name" value="Aldo_ket_red"/>
    <property type="match status" value="1"/>
</dbReference>
<dbReference type="InterPro" id="IPR023210">
    <property type="entry name" value="NADP_OxRdtase_dom"/>
</dbReference>
<organism evidence="2 3">
    <name type="scientific">Deinococcus ruber</name>
    <dbReference type="NCBI Taxonomy" id="1848197"/>
    <lineage>
        <taxon>Bacteria</taxon>
        <taxon>Thermotogati</taxon>
        <taxon>Deinococcota</taxon>
        <taxon>Deinococci</taxon>
        <taxon>Deinococcales</taxon>
        <taxon>Deinococcaceae</taxon>
        <taxon>Deinococcus</taxon>
    </lineage>
</organism>
<dbReference type="PANTHER" id="PTHR43312:SF1">
    <property type="entry name" value="NADP-DEPENDENT OXIDOREDUCTASE DOMAIN-CONTAINING PROTEIN"/>
    <property type="match status" value="1"/>
</dbReference>